<keyword evidence="5" id="KW-0539">Nucleus</keyword>
<dbReference type="PROSITE" id="PS50048">
    <property type="entry name" value="ZN2_CY6_FUNGAL_2"/>
    <property type="match status" value="1"/>
</dbReference>
<dbReference type="GO" id="GO:0045944">
    <property type="term" value="P:positive regulation of transcription by RNA polymerase II"/>
    <property type="evidence" value="ECO:0007669"/>
    <property type="project" value="TreeGrafter"/>
</dbReference>
<evidence type="ECO:0000256" key="1">
    <source>
        <dbReference type="ARBA" id="ARBA00004123"/>
    </source>
</evidence>
<dbReference type="VEuPathDB" id="FungiDB:ASPBRDRAFT_137505"/>
<feature type="region of interest" description="Disordered" evidence="6">
    <location>
        <begin position="46"/>
        <end position="72"/>
    </location>
</feature>
<evidence type="ECO:0000256" key="4">
    <source>
        <dbReference type="ARBA" id="ARBA00023163"/>
    </source>
</evidence>
<dbReference type="Gene3D" id="4.10.240.10">
    <property type="entry name" value="Zn(2)-C6 fungal-type DNA-binding domain"/>
    <property type="match status" value="1"/>
</dbReference>
<dbReference type="GeneID" id="93571393"/>
<evidence type="ECO:0000256" key="5">
    <source>
        <dbReference type="ARBA" id="ARBA00023242"/>
    </source>
</evidence>
<dbReference type="EMBL" id="KV878697">
    <property type="protein sequence ID" value="OJJ66783.1"/>
    <property type="molecule type" value="Genomic_DNA"/>
</dbReference>
<keyword evidence="2" id="KW-0805">Transcription regulation</keyword>
<organism evidence="8 9">
    <name type="scientific">Aspergillus brasiliensis (strain CBS 101740 / IMI 381727 / IBT 21946)</name>
    <dbReference type="NCBI Taxonomy" id="767769"/>
    <lineage>
        <taxon>Eukaryota</taxon>
        <taxon>Fungi</taxon>
        <taxon>Dikarya</taxon>
        <taxon>Ascomycota</taxon>
        <taxon>Pezizomycotina</taxon>
        <taxon>Eurotiomycetes</taxon>
        <taxon>Eurotiomycetidae</taxon>
        <taxon>Eurotiales</taxon>
        <taxon>Aspergillaceae</taxon>
        <taxon>Aspergillus</taxon>
        <taxon>Aspergillus subgen. Circumdati</taxon>
    </lineage>
</organism>
<comment type="subcellular location">
    <subcellularLocation>
        <location evidence="1">Nucleus</location>
    </subcellularLocation>
</comment>
<dbReference type="OrthoDB" id="5130013at2759"/>
<feature type="domain" description="Zn(2)-C6 fungal-type" evidence="7">
    <location>
        <begin position="4"/>
        <end position="32"/>
    </location>
</feature>
<dbReference type="Proteomes" id="UP000184499">
    <property type="component" value="Unassembled WGS sequence"/>
</dbReference>
<gene>
    <name evidence="8" type="ORF">ASPBRDRAFT_137505</name>
</gene>
<dbReference type="GO" id="GO:0000981">
    <property type="term" value="F:DNA-binding transcription factor activity, RNA polymerase II-specific"/>
    <property type="evidence" value="ECO:0007669"/>
    <property type="project" value="InterPro"/>
</dbReference>
<evidence type="ECO:0000313" key="9">
    <source>
        <dbReference type="Proteomes" id="UP000184499"/>
    </source>
</evidence>
<reference evidence="9" key="1">
    <citation type="journal article" date="2017" name="Genome Biol.">
        <title>Comparative genomics reveals high biological diversity and specific adaptations in the industrially and medically important fungal genus Aspergillus.</title>
        <authorList>
            <person name="de Vries R.P."/>
            <person name="Riley R."/>
            <person name="Wiebenga A."/>
            <person name="Aguilar-Osorio G."/>
            <person name="Amillis S."/>
            <person name="Uchima C.A."/>
            <person name="Anderluh G."/>
            <person name="Asadollahi M."/>
            <person name="Askin M."/>
            <person name="Barry K."/>
            <person name="Battaglia E."/>
            <person name="Bayram O."/>
            <person name="Benocci T."/>
            <person name="Braus-Stromeyer S.A."/>
            <person name="Caldana C."/>
            <person name="Canovas D."/>
            <person name="Cerqueira G.C."/>
            <person name="Chen F."/>
            <person name="Chen W."/>
            <person name="Choi C."/>
            <person name="Clum A."/>
            <person name="Dos Santos R.A."/>
            <person name="Damasio A.R."/>
            <person name="Diallinas G."/>
            <person name="Emri T."/>
            <person name="Fekete E."/>
            <person name="Flipphi M."/>
            <person name="Freyberg S."/>
            <person name="Gallo A."/>
            <person name="Gournas C."/>
            <person name="Habgood R."/>
            <person name="Hainaut M."/>
            <person name="Harispe M.L."/>
            <person name="Henrissat B."/>
            <person name="Hilden K.S."/>
            <person name="Hope R."/>
            <person name="Hossain A."/>
            <person name="Karabika E."/>
            <person name="Karaffa L."/>
            <person name="Karanyi Z."/>
            <person name="Krasevec N."/>
            <person name="Kuo A."/>
            <person name="Kusch H."/>
            <person name="LaButti K."/>
            <person name="Lagendijk E.L."/>
            <person name="Lapidus A."/>
            <person name="Levasseur A."/>
            <person name="Lindquist E."/>
            <person name="Lipzen A."/>
            <person name="Logrieco A.F."/>
            <person name="MacCabe A."/>
            <person name="Maekelae M.R."/>
            <person name="Malavazi I."/>
            <person name="Melin P."/>
            <person name="Meyer V."/>
            <person name="Mielnichuk N."/>
            <person name="Miskei M."/>
            <person name="Molnar A.P."/>
            <person name="Mule G."/>
            <person name="Ngan C.Y."/>
            <person name="Orejas M."/>
            <person name="Orosz E."/>
            <person name="Ouedraogo J.P."/>
            <person name="Overkamp K.M."/>
            <person name="Park H.-S."/>
            <person name="Perrone G."/>
            <person name="Piumi F."/>
            <person name="Punt P.J."/>
            <person name="Ram A.F."/>
            <person name="Ramon A."/>
            <person name="Rauscher S."/>
            <person name="Record E."/>
            <person name="Riano-Pachon D.M."/>
            <person name="Robert V."/>
            <person name="Roehrig J."/>
            <person name="Ruller R."/>
            <person name="Salamov A."/>
            <person name="Salih N.S."/>
            <person name="Samson R.A."/>
            <person name="Sandor E."/>
            <person name="Sanguinetti M."/>
            <person name="Schuetze T."/>
            <person name="Sepcic K."/>
            <person name="Shelest E."/>
            <person name="Sherlock G."/>
            <person name="Sophianopoulou V."/>
            <person name="Squina F.M."/>
            <person name="Sun H."/>
            <person name="Susca A."/>
            <person name="Todd R.B."/>
            <person name="Tsang A."/>
            <person name="Unkles S.E."/>
            <person name="van de Wiele N."/>
            <person name="van Rossen-Uffink D."/>
            <person name="Oliveira J.V."/>
            <person name="Vesth T.C."/>
            <person name="Visser J."/>
            <person name="Yu J.-H."/>
            <person name="Zhou M."/>
            <person name="Andersen M.R."/>
            <person name="Archer D.B."/>
            <person name="Baker S.E."/>
            <person name="Benoit I."/>
            <person name="Brakhage A.A."/>
            <person name="Braus G.H."/>
            <person name="Fischer R."/>
            <person name="Frisvad J.C."/>
            <person name="Goldman G.H."/>
            <person name="Houbraken J."/>
            <person name="Oakley B."/>
            <person name="Pocsi I."/>
            <person name="Scazzocchio C."/>
            <person name="Seiboth B."/>
            <person name="vanKuyk P.A."/>
            <person name="Wortman J."/>
            <person name="Dyer P.S."/>
            <person name="Grigoriev I.V."/>
        </authorList>
    </citation>
    <scope>NUCLEOTIDE SEQUENCE [LARGE SCALE GENOMIC DNA]</scope>
    <source>
        <strain evidence="9">CBS 101740 / IMI 381727 / IBT 21946</strain>
    </source>
</reference>
<evidence type="ECO:0000313" key="8">
    <source>
        <dbReference type="EMBL" id="OJJ66783.1"/>
    </source>
</evidence>
<dbReference type="PANTHER" id="PTHR37534">
    <property type="entry name" value="TRANSCRIPTIONAL ACTIVATOR PROTEIN UGA3"/>
    <property type="match status" value="1"/>
</dbReference>
<dbReference type="GO" id="GO:0005634">
    <property type="term" value="C:nucleus"/>
    <property type="evidence" value="ECO:0007669"/>
    <property type="project" value="UniProtKB-SubCell"/>
</dbReference>
<dbReference type="SMART" id="SM00066">
    <property type="entry name" value="GAL4"/>
    <property type="match status" value="1"/>
</dbReference>
<dbReference type="PROSITE" id="PS00463">
    <property type="entry name" value="ZN2_CY6_FUNGAL_1"/>
    <property type="match status" value="1"/>
</dbReference>
<dbReference type="Pfam" id="PF11951">
    <property type="entry name" value="Fungal_trans_2"/>
    <property type="match status" value="1"/>
</dbReference>
<accession>A0A1L9U5D6</accession>
<dbReference type="RefSeq" id="XP_067474033.1">
    <property type="nucleotide sequence ID" value="XM_067618905.1"/>
</dbReference>
<dbReference type="GO" id="GO:0000976">
    <property type="term" value="F:transcription cis-regulatory region binding"/>
    <property type="evidence" value="ECO:0007669"/>
    <property type="project" value="TreeGrafter"/>
</dbReference>
<dbReference type="CDD" id="cd00067">
    <property type="entry name" value="GAL4"/>
    <property type="match status" value="1"/>
</dbReference>
<dbReference type="InterPro" id="IPR021858">
    <property type="entry name" value="Fun_TF"/>
</dbReference>
<dbReference type="PANTHER" id="PTHR37534:SF8">
    <property type="entry name" value="ZN(II)2CYS6 TRANSCRIPTION FACTOR (EUROFUNG)"/>
    <property type="match status" value="1"/>
</dbReference>
<dbReference type="Pfam" id="PF00172">
    <property type="entry name" value="Zn_clus"/>
    <property type="match status" value="1"/>
</dbReference>
<dbReference type="InterPro" id="IPR036864">
    <property type="entry name" value="Zn2-C6_fun-type_DNA-bd_sf"/>
</dbReference>
<evidence type="ECO:0000259" key="7">
    <source>
        <dbReference type="PROSITE" id="PS50048"/>
    </source>
</evidence>
<evidence type="ECO:0000256" key="6">
    <source>
        <dbReference type="SAM" id="MobiDB-lite"/>
    </source>
</evidence>
<evidence type="ECO:0000256" key="2">
    <source>
        <dbReference type="ARBA" id="ARBA00023015"/>
    </source>
</evidence>
<evidence type="ECO:0000256" key="3">
    <source>
        <dbReference type="ARBA" id="ARBA00023125"/>
    </source>
</evidence>
<name>A0A1L9U5D6_ASPBC</name>
<dbReference type="OMA" id="EKFWFET"/>
<dbReference type="InterPro" id="IPR001138">
    <property type="entry name" value="Zn2Cys6_DnaBD"/>
</dbReference>
<proteinExistence type="predicted"/>
<keyword evidence="9" id="KW-1185">Reference proteome</keyword>
<protein>
    <recommendedName>
        <fullName evidence="7">Zn(2)-C6 fungal-type domain-containing protein</fullName>
    </recommendedName>
</protein>
<keyword evidence="4" id="KW-0804">Transcription</keyword>
<dbReference type="STRING" id="767769.A0A1L9U5D6"/>
<dbReference type="AlphaFoldDB" id="A0A1L9U5D6"/>
<dbReference type="SUPFAM" id="SSF57701">
    <property type="entry name" value="Zn2/Cys6 DNA-binding domain"/>
    <property type="match status" value="1"/>
</dbReference>
<dbReference type="GO" id="GO:0008270">
    <property type="term" value="F:zinc ion binding"/>
    <property type="evidence" value="ECO:0007669"/>
    <property type="project" value="InterPro"/>
</dbReference>
<keyword evidence="3" id="KW-0238">DNA-binding</keyword>
<sequence length="524" mass="59245">MLGSCYTCRRRHVECQMTHPPCKKCQKAGLECLQKRPLRWVDGPAIRNRMRTSPAHHMEQPSTTSKPKHRVPSIHTSAALVPSLETTIPVERSELSAIWHQSDPSSIHISIPPSLKDPSFDSLDDTSMYYLNYYSKCVCKLFVMFDSQRNPLRQLIPAALANPVLTASVMALSARHMANGQQILCQRQDGDHATRVKAHNDGLMYKQRAICGLIQALNNQETNTRDVLILSAFILIFLDLLESGRDQWSFHLGGIKKLVEEMHTARPSRHLEATIEGMREFIRGQIYLIESLGATFSGRELLSGADISPQQAAPLQINIDRAYIGCPVYLLSTLRYFSTARDHLAGPRHLDTPEIYSLLQSVTSLLESTKSFDCHDWVTEIMRASVTTPPMQSVRLLESLAQAYKSATLIYGWKICDALTGNKSSLDDLVRELVCEIDRLRTDEALFKCILWPLFTAGLESQDQAQRGHIKECLESFWFETKCINVINAVTILERFWVDPSNVQNASSSWIFRMGQVEGDWLLI</sequence>